<dbReference type="SUPFAM" id="SSF53850">
    <property type="entry name" value="Periplasmic binding protein-like II"/>
    <property type="match status" value="1"/>
</dbReference>
<feature type="transmembrane region" description="Helical" evidence="15">
    <location>
        <begin position="624"/>
        <end position="643"/>
    </location>
</feature>
<keyword evidence="7 13" id="KW-0406">Ion transport</keyword>
<dbReference type="InterPro" id="IPR028082">
    <property type="entry name" value="Peripla_BP_I"/>
</dbReference>
<keyword evidence="10" id="KW-0325">Glycoprotein</keyword>
<comment type="caution">
    <text evidence="18">The sequence shown here is derived from an EMBL/GenBank/DDBJ whole genome shotgun (WGS) entry which is preliminary data.</text>
</comment>
<evidence type="ECO:0000256" key="14">
    <source>
        <dbReference type="SAM" id="MobiDB-lite"/>
    </source>
</evidence>
<feature type="region of interest" description="Disordered" evidence="14">
    <location>
        <begin position="887"/>
        <end position="937"/>
    </location>
</feature>
<evidence type="ECO:0000256" key="2">
    <source>
        <dbReference type="ARBA" id="ARBA00008685"/>
    </source>
</evidence>
<name>A0AAP0MHC2_9ROSI</name>
<evidence type="ECO:0000256" key="8">
    <source>
        <dbReference type="ARBA" id="ARBA00023136"/>
    </source>
</evidence>
<evidence type="ECO:0000256" key="4">
    <source>
        <dbReference type="ARBA" id="ARBA00022692"/>
    </source>
</evidence>
<evidence type="ECO:0000256" key="5">
    <source>
        <dbReference type="ARBA" id="ARBA00022729"/>
    </source>
</evidence>
<dbReference type="InterPro" id="IPR044440">
    <property type="entry name" value="GABAb_receptor_plant_PBP1"/>
</dbReference>
<comment type="subcellular location">
    <subcellularLocation>
        <location evidence="1">Membrane</location>
        <topology evidence="1">Multi-pass membrane protein</topology>
    </subcellularLocation>
</comment>
<dbReference type="InterPro" id="IPR001828">
    <property type="entry name" value="ANF_lig-bd_rcpt"/>
</dbReference>
<evidence type="ECO:0000313" key="18">
    <source>
        <dbReference type="EMBL" id="KAK9210487.1"/>
    </source>
</evidence>
<dbReference type="GO" id="GO:0016020">
    <property type="term" value="C:membrane"/>
    <property type="evidence" value="ECO:0007669"/>
    <property type="project" value="UniProtKB-SubCell"/>
</dbReference>
<evidence type="ECO:0000256" key="9">
    <source>
        <dbReference type="ARBA" id="ARBA00023170"/>
    </source>
</evidence>
<dbReference type="InterPro" id="IPR017103">
    <property type="entry name" value="Iontropic_Glu_rcpt_pln"/>
</dbReference>
<evidence type="ECO:0000256" key="15">
    <source>
        <dbReference type="SAM" id="Phobius"/>
    </source>
</evidence>
<dbReference type="Gene3D" id="3.40.190.10">
    <property type="entry name" value="Periplasmic binding protein-like II"/>
    <property type="match status" value="2"/>
</dbReference>
<feature type="transmembrane region" description="Helical" evidence="15">
    <location>
        <begin position="832"/>
        <end position="852"/>
    </location>
</feature>
<dbReference type="Proteomes" id="UP001428341">
    <property type="component" value="Unassembled WGS sequence"/>
</dbReference>
<evidence type="ECO:0000256" key="7">
    <source>
        <dbReference type="ARBA" id="ARBA00023065"/>
    </source>
</evidence>
<dbReference type="Gene3D" id="3.40.50.2300">
    <property type="match status" value="2"/>
</dbReference>
<keyword evidence="4 15" id="KW-0812">Transmembrane</keyword>
<evidence type="ECO:0000256" key="10">
    <source>
        <dbReference type="ARBA" id="ARBA00023180"/>
    </source>
</evidence>
<dbReference type="SMART" id="SM00079">
    <property type="entry name" value="PBPe"/>
    <property type="match status" value="1"/>
</dbReference>
<dbReference type="AlphaFoldDB" id="A0AAP0MHC2"/>
<dbReference type="CDD" id="cd13686">
    <property type="entry name" value="GluR_Plant"/>
    <property type="match status" value="1"/>
</dbReference>
<keyword evidence="9 13" id="KW-0675">Receptor</keyword>
<comment type="similarity">
    <text evidence="2 13">Belongs to the glutamate-gated ion channel (TC 1.A.10.1) family.</text>
</comment>
<dbReference type="InterPro" id="IPR015683">
    <property type="entry name" value="Ionotropic_Glu_rcpt"/>
</dbReference>
<comment type="function">
    <text evidence="13">Glutamate-gated receptor that probably acts as non-selective cation channel.</text>
</comment>
<feature type="signal peptide" evidence="16">
    <location>
        <begin position="1"/>
        <end position="23"/>
    </location>
</feature>
<dbReference type="Pfam" id="PF00060">
    <property type="entry name" value="Lig_chan"/>
    <property type="match status" value="1"/>
</dbReference>
<dbReference type="SUPFAM" id="SSF53822">
    <property type="entry name" value="Periplasmic binding protein-like I"/>
    <property type="match status" value="1"/>
</dbReference>
<dbReference type="PANTHER" id="PTHR34836:SF7">
    <property type="entry name" value="RECEPTOR LIGAND BINDING REGION DOMAIN-CONTAINING PROTEIN"/>
    <property type="match status" value="1"/>
</dbReference>
<keyword evidence="8 13" id="KW-0472">Membrane</keyword>
<dbReference type="PANTHER" id="PTHR34836">
    <property type="entry name" value="OS06G0188250 PROTEIN"/>
    <property type="match status" value="1"/>
</dbReference>
<proteinExistence type="inferred from homology"/>
<dbReference type="EMBL" id="JBCGBO010000004">
    <property type="protein sequence ID" value="KAK9210487.1"/>
    <property type="molecule type" value="Genomic_DNA"/>
</dbReference>
<keyword evidence="5 16" id="KW-0732">Signal</keyword>
<keyword evidence="12 13" id="KW-0407">Ion channel</keyword>
<keyword evidence="11 13" id="KW-1071">Ligand-gated ion channel</keyword>
<dbReference type="Pfam" id="PF01094">
    <property type="entry name" value="ANF_receptor"/>
    <property type="match status" value="1"/>
</dbReference>
<gene>
    <name evidence="18" type="ORF">WN944_002857</name>
</gene>
<dbReference type="FunFam" id="3.40.50.2300:FF:000081">
    <property type="entry name" value="Glutamate receptor"/>
    <property type="match status" value="1"/>
</dbReference>
<evidence type="ECO:0000256" key="1">
    <source>
        <dbReference type="ARBA" id="ARBA00004141"/>
    </source>
</evidence>
<reference evidence="18 19" key="1">
    <citation type="submission" date="2024-05" db="EMBL/GenBank/DDBJ databases">
        <title>Haplotype-resolved chromosome-level genome assembly of Huyou (Citrus changshanensis).</title>
        <authorList>
            <person name="Miao C."/>
            <person name="Chen W."/>
            <person name="Wu Y."/>
            <person name="Wang L."/>
            <person name="Zhao S."/>
            <person name="Grierson D."/>
            <person name="Xu C."/>
            <person name="Chen K."/>
        </authorList>
    </citation>
    <scope>NUCLEOTIDE SEQUENCE [LARGE SCALE GENOMIC DNA]</scope>
    <source>
        <strain evidence="18">01-14</strain>
        <tissue evidence="18">Leaf</tissue>
    </source>
</reference>
<protein>
    <recommendedName>
        <fullName evidence="13">Glutamate receptor</fullName>
    </recommendedName>
</protein>
<accession>A0AAP0MHC2</accession>
<dbReference type="Pfam" id="PF10613">
    <property type="entry name" value="Lig_chan-Glu_bd"/>
    <property type="match status" value="1"/>
</dbReference>
<feature type="chain" id="PRO_5042932802" description="Glutamate receptor" evidence="16">
    <location>
        <begin position="24"/>
        <end position="937"/>
    </location>
</feature>
<dbReference type="InterPro" id="IPR019594">
    <property type="entry name" value="Glu/Gly-bd"/>
</dbReference>
<keyword evidence="6 15" id="KW-1133">Transmembrane helix</keyword>
<evidence type="ECO:0000256" key="3">
    <source>
        <dbReference type="ARBA" id="ARBA00022448"/>
    </source>
</evidence>
<feature type="domain" description="Ionotropic glutamate receptor C-terminal" evidence="17">
    <location>
        <begin position="455"/>
        <end position="812"/>
    </location>
</feature>
<evidence type="ECO:0000256" key="12">
    <source>
        <dbReference type="ARBA" id="ARBA00023303"/>
    </source>
</evidence>
<evidence type="ECO:0000256" key="16">
    <source>
        <dbReference type="SAM" id="SignalP"/>
    </source>
</evidence>
<dbReference type="InterPro" id="IPR001320">
    <property type="entry name" value="Iontro_rcpt_C"/>
</dbReference>
<evidence type="ECO:0000256" key="11">
    <source>
        <dbReference type="ARBA" id="ARBA00023286"/>
    </source>
</evidence>
<dbReference type="GO" id="GO:0015276">
    <property type="term" value="F:ligand-gated monoatomic ion channel activity"/>
    <property type="evidence" value="ECO:0007669"/>
    <property type="project" value="InterPro"/>
</dbReference>
<sequence length="937" mass="104454">MATVKWLFLDLMLLFLLLHDAIADHSESNAEKLTESKSLVHIGAIFDPDTLEGAIAEISMSLAIEDFYALHPNYQSRLFVHFTTAKDLVTTAAAAVDLLKKFQVQAIIGPQIPAAAPFLVELGEKAQVPIISFFETSPALSPTEHPFFIRVTQNDSLQVKAISAVLQNFSWHEVVLMYEDTNYGAGFISFLVDELQENDIRISHMSKIPTSAEDFQISKELSKLSTMQTRVFIVHMNTALASRLFALVAKNGMMSKGYTWIVTACLSNSLNVLDSEVIDSMEGVLGVRSHLPKSKELGLFDRRWKSKLHSMKPNSSVTEINISGLWAYDTIFALAKAVEKILSPINPSIVNPSNPSESTTDFGSLGFSRIGHILCNQILNTQFKGLSGEFHLVNGQLESSVFQIVNVIGTGRVVGYWTSEKGLTQTLDLTSKNDLKQIIWPGDSTIAPTGWAIPSLVVGTPVRLGFPQFLSVREDGDLNKTTYSGFCMEIFNATLEIVEEKLGMKIHPQLVPYEDENGEMAGTYDELLYQIKLKKFDAVVGDISIVASRTDYVEFTLPYSESGVTMLVPVKRDNRHNMWIFLKPWTWDLWLAVIIACIFITLIIRTMEHQTENSEFGGSPRRQLGMILMFPFYAMVIPQRELVVKDCSKFVLVIWLWLAFILMQSYTASLSSILTVDQLEPTFADLKKLRTESHFVGFQSGSFVEDFLVKQLNFSRNQTRPLSNFGEYKEALSNGSRKGGVSAIFEEIPYIKVFLKKYSSKYTTAGPIYRTDGLGFAFAKDSPLVSHFSQAILLVRENQTRMDRIEKKYFGENVMTPTLARSISSESSSLRAYNFGGLFIIVGIATLLALLISERYIWQKPVSLVNKYLTSQKSPSNEVELVAQPTTLPETDIAGGHSLSPDQAEDSGNSERTNFGHISGDTSAGEDETENAEAHHS</sequence>
<keyword evidence="3 13" id="KW-0813">Transport</keyword>
<organism evidence="18 19">
    <name type="scientific">Citrus x changshan-huyou</name>
    <dbReference type="NCBI Taxonomy" id="2935761"/>
    <lineage>
        <taxon>Eukaryota</taxon>
        <taxon>Viridiplantae</taxon>
        <taxon>Streptophyta</taxon>
        <taxon>Embryophyta</taxon>
        <taxon>Tracheophyta</taxon>
        <taxon>Spermatophyta</taxon>
        <taxon>Magnoliopsida</taxon>
        <taxon>eudicotyledons</taxon>
        <taxon>Gunneridae</taxon>
        <taxon>Pentapetalae</taxon>
        <taxon>rosids</taxon>
        <taxon>malvids</taxon>
        <taxon>Sapindales</taxon>
        <taxon>Rutaceae</taxon>
        <taxon>Aurantioideae</taxon>
        <taxon>Citrus</taxon>
    </lineage>
</organism>
<keyword evidence="19" id="KW-1185">Reference proteome</keyword>
<dbReference type="Gene3D" id="1.10.287.70">
    <property type="match status" value="1"/>
</dbReference>
<dbReference type="PIRSF" id="PIRSF037090">
    <property type="entry name" value="Iontro_Glu-like_rcpt_pln"/>
    <property type="match status" value="1"/>
</dbReference>
<feature type="transmembrane region" description="Helical" evidence="15">
    <location>
        <begin position="585"/>
        <end position="604"/>
    </location>
</feature>
<evidence type="ECO:0000256" key="6">
    <source>
        <dbReference type="ARBA" id="ARBA00022989"/>
    </source>
</evidence>
<evidence type="ECO:0000313" key="19">
    <source>
        <dbReference type="Proteomes" id="UP001428341"/>
    </source>
</evidence>
<feature type="transmembrane region" description="Helical" evidence="15">
    <location>
        <begin position="650"/>
        <end position="668"/>
    </location>
</feature>
<dbReference type="CDD" id="cd19990">
    <property type="entry name" value="PBP1_GABAb_receptor_plant"/>
    <property type="match status" value="1"/>
</dbReference>
<evidence type="ECO:0000256" key="13">
    <source>
        <dbReference type="PIRNR" id="PIRNR037090"/>
    </source>
</evidence>
<evidence type="ECO:0000259" key="17">
    <source>
        <dbReference type="SMART" id="SM00079"/>
    </source>
</evidence>